<comment type="caution">
    <text evidence="2">The sequence shown here is derived from an EMBL/GenBank/DDBJ whole genome shotgun (WGS) entry which is preliminary data.</text>
</comment>
<keyword evidence="3" id="KW-1185">Reference proteome</keyword>
<evidence type="ECO:0000256" key="1">
    <source>
        <dbReference type="SAM" id="SignalP"/>
    </source>
</evidence>
<feature type="chain" id="PRO_5045452676" evidence="1">
    <location>
        <begin position="26"/>
        <end position="365"/>
    </location>
</feature>
<dbReference type="EMBL" id="JBBUTG010000033">
    <property type="protein sequence ID" value="MEK8034731.1"/>
    <property type="molecule type" value="Genomic_DNA"/>
</dbReference>
<name>A0ABU9BXW2_9BURK</name>
<reference evidence="2 3" key="1">
    <citation type="submission" date="2024-04" db="EMBL/GenBank/DDBJ databases">
        <title>Novel species of the genus Ideonella isolated from streams.</title>
        <authorList>
            <person name="Lu H."/>
        </authorList>
    </citation>
    <scope>NUCLEOTIDE SEQUENCE [LARGE SCALE GENOMIC DNA]</scope>
    <source>
        <strain evidence="2 3">DXS29W</strain>
    </source>
</reference>
<gene>
    <name evidence="2" type="ORF">AACH06_28265</name>
</gene>
<dbReference type="Proteomes" id="UP001371218">
    <property type="component" value="Unassembled WGS sequence"/>
</dbReference>
<evidence type="ECO:0000313" key="3">
    <source>
        <dbReference type="Proteomes" id="UP001371218"/>
    </source>
</evidence>
<organism evidence="2 3">
    <name type="scientific">Ideonella lacteola</name>
    <dbReference type="NCBI Taxonomy" id="2984193"/>
    <lineage>
        <taxon>Bacteria</taxon>
        <taxon>Pseudomonadati</taxon>
        <taxon>Pseudomonadota</taxon>
        <taxon>Betaproteobacteria</taxon>
        <taxon>Burkholderiales</taxon>
        <taxon>Sphaerotilaceae</taxon>
        <taxon>Ideonella</taxon>
    </lineage>
</organism>
<feature type="signal peptide" evidence="1">
    <location>
        <begin position="1"/>
        <end position="25"/>
    </location>
</feature>
<dbReference type="InterPro" id="IPR022562">
    <property type="entry name" value="DUF3466"/>
</dbReference>
<dbReference type="RefSeq" id="WP_341429161.1">
    <property type="nucleotide sequence ID" value="NZ_JBBUTG010000033.1"/>
</dbReference>
<sequence length="365" mass="37822">MQWSRSAASMAVAAAVGAMSATAAAADRYTCQVAELPHPSPSFAVAYSLDVNGQFVGVGDADAVTWKETGETATLPNPVPGSSARALDINDVGDVVGFSYDGTQGLSLPLHWKDSRATVLPLPAFQSSAEASAVDGMGIIVGTSRRGNGEPKVATIWRNGGPALLNSGNAASSSARDINGSGTIVGDIYDTNSHQSQAVWWDLDGTMHTLPSLTGAKVTLAEAVNDYDVIVGSSGVDSTSPRAVTWTDGNIRELGALPGYKVSRAKGINRAGTVVGEAVSDTKLSSIAVVWKGPKLHPRKLSSLLVAPCEYQGKRLKLEQATAVNDKEQILARASFATAQGSPQYVPVLLTPSTQEANTGSDGQN</sequence>
<evidence type="ECO:0000313" key="2">
    <source>
        <dbReference type="EMBL" id="MEK8034731.1"/>
    </source>
</evidence>
<dbReference type="Pfam" id="PF11949">
    <property type="entry name" value="DUF3466"/>
    <property type="match status" value="1"/>
</dbReference>
<proteinExistence type="predicted"/>
<accession>A0ABU9BXW2</accession>
<keyword evidence="1" id="KW-0732">Signal</keyword>
<protein>
    <submittedName>
        <fullName evidence="2">DUF3466 family protein</fullName>
    </submittedName>
</protein>